<evidence type="ECO:0000256" key="2">
    <source>
        <dbReference type="ARBA" id="ARBA00023125"/>
    </source>
</evidence>
<organism evidence="6">
    <name type="scientific">hydrothermal vent metagenome</name>
    <dbReference type="NCBI Taxonomy" id="652676"/>
    <lineage>
        <taxon>unclassified sequences</taxon>
        <taxon>metagenomes</taxon>
        <taxon>ecological metagenomes</taxon>
    </lineage>
</organism>
<evidence type="ECO:0000259" key="4">
    <source>
        <dbReference type="PROSITE" id="PS51898"/>
    </source>
</evidence>
<dbReference type="PROSITE" id="PS51898">
    <property type="entry name" value="TYR_RECOMBINASE"/>
    <property type="match status" value="1"/>
</dbReference>
<feature type="domain" description="Tyr recombinase" evidence="4">
    <location>
        <begin position="122"/>
        <end position="307"/>
    </location>
</feature>
<dbReference type="InterPro" id="IPR050090">
    <property type="entry name" value="Tyrosine_recombinase_XerCD"/>
</dbReference>
<dbReference type="GO" id="GO:0003677">
    <property type="term" value="F:DNA binding"/>
    <property type="evidence" value="ECO:0007669"/>
    <property type="project" value="UniProtKB-KW"/>
</dbReference>
<evidence type="ECO:0000259" key="5">
    <source>
        <dbReference type="PROSITE" id="PS51900"/>
    </source>
</evidence>
<evidence type="ECO:0000256" key="1">
    <source>
        <dbReference type="ARBA" id="ARBA00022908"/>
    </source>
</evidence>
<dbReference type="GO" id="GO:0015074">
    <property type="term" value="P:DNA integration"/>
    <property type="evidence" value="ECO:0007669"/>
    <property type="project" value="UniProtKB-KW"/>
</dbReference>
<dbReference type="SUPFAM" id="SSF56349">
    <property type="entry name" value="DNA breaking-rejoining enzymes"/>
    <property type="match status" value="1"/>
</dbReference>
<dbReference type="AlphaFoldDB" id="A0A3B0YL73"/>
<protein>
    <submittedName>
        <fullName evidence="6">Integrase/recombinase, RitC</fullName>
    </submittedName>
</protein>
<dbReference type="InterPro" id="IPR011010">
    <property type="entry name" value="DNA_brk_join_enz"/>
</dbReference>
<name>A0A3B0YL73_9ZZZZ</name>
<gene>
    <name evidence="6" type="ORF">MNBD_GAMMA13-469</name>
</gene>
<accession>A0A3B0YL73</accession>
<dbReference type="PROSITE" id="PS51900">
    <property type="entry name" value="CB"/>
    <property type="match status" value="1"/>
</dbReference>
<dbReference type="PANTHER" id="PTHR30349:SF81">
    <property type="entry name" value="TYROSINE RECOMBINASE XERC"/>
    <property type="match status" value="1"/>
</dbReference>
<sequence>MKPSTTFPVLLTRFFSQRLIQQRHASPHTISSYRDTFRLLLRFAKSRLGKEPSQLAWEDIDAPLIGVFLDDLQTHRGIGARSRNLRLTAIRSFFGYAAFELPDQAEQIQRILAIPTKRCPHKQVHYLSRSEIDALLTAPDQSTWSGRRDHAWLLLAVQTGLRLSELTGLTRDDTHLGVSAHVYVLGKGRKERGVPLTRQTVAVLRSWLKEPPLGEGQILFPNRCGGRLSNDGVQYLLARHVATASEVCVSLRCKHVSPHVLRHTAAMELLQAGVDTTVIALWLGHESIETTHVYLEADLAMKEKALAKTRPHEGYPGVYKPDDTLLAFLKAL</sequence>
<dbReference type="InterPro" id="IPR010998">
    <property type="entry name" value="Integrase_recombinase_N"/>
</dbReference>
<dbReference type="CDD" id="cd01182">
    <property type="entry name" value="INT_RitC_C_like"/>
    <property type="match status" value="1"/>
</dbReference>
<dbReference type="InterPro" id="IPR013762">
    <property type="entry name" value="Integrase-like_cat_sf"/>
</dbReference>
<proteinExistence type="predicted"/>
<dbReference type="InterPro" id="IPR044068">
    <property type="entry name" value="CB"/>
</dbReference>
<keyword evidence="3" id="KW-0233">DNA recombination</keyword>
<evidence type="ECO:0000256" key="3">
    <source>
        <dbReference type="ARBA" id="ARBA00023172"/>
    </source>
</evidence>
<dbReference type="Gene3D" id="1.10.150.130">
    <property type="match status" value="1"/>
</dbReference>
<dbReference type="PANTHER" id="PTHR30349">
    <property type="entry name" value="PHAGE INTEGRASE-RELATED"/>
    <property type="match status" value="1"/>
</dbReference>
<dbReference type="InterPro" id="IPR002104">
    <property type="entry name" value="Integrase_catalytic"/>
</dbReference>
<dbReference type="Pfam" id="PF02899">
    <property type="entry name" value="Phage_int_SAM_1"/>
    <property type="match status" value="1"/>
</dbReference>
<dbReference type="Pfam" id="PF00589">
    <property type="entry name" value="Phage_integrase"/>
    <property type="match status" value="1"/>
</dbReference>
<dbReference type="Gene3D" id="1.10.443.10">
    <property type="entry name" value="Intergrase catalytic core"/>
    <property type="match status" value="1"/>
</dbReference>
<keyword evidence="1" id="KW-0229">DNA integration</keyword>
<feature type="domain" description="Core-binding (CB)" evidence="5">
    <location>
        <begin position="5"/>
        <end position="98"/>
    </location>
</feature>
<dbReference type="InterPro" id="IPR004107">
    <property type="entry name" value="Integrase_SAM-like_N"/>
</dbReference>
<dbReference type="GO" id="GO:0006310">
    <property type="term" value="P:DNA recombination"/>
    <property type="evidence" value="ECO:0007669"/>
    <property type="project" value="UniProtKB-KW"/>
</dbReference>
<dbReference type="EMBL" id="UOFK01000271">
    <property type="protein sequence ID" value="VAW81645.1"/>
    <property type="molecule type" value="Genomic_DNA"/>
</dbReference>
<evidence type="ECO:0000313" key="6">
    <source>
        <dbReference type="EMBL" id="VAW81645.1"/>
    </source>
</evidence>
<keyword evidence="2" id="KW-0238">DNA-binding</keyword>
<reference evidence="6" key="1">
    <citation type="submission" date="2018-06" db="EMBL/GenBank/DDBJ databases">
        <authorList>
            <person name="Zhirakovskaya E."/>
        </authorList>
    </citation>
    <scope>NUCLEOTIDE SEQUENCE</scope>
</reference>